<proteinExistence type="predicted"/>
<feature type="compositionally biased region" description="Basic and acidic residues" evidence="6">
    <location>
        <begin position="258"/>
        <end position="271"/>
    </location>
</feature>
<dbReference type="STRING" id="4232.A0A251S5K7"/>
<evidence type="ECO:0000313" key="11">
    <source>
        <dbReference type="Proteomes" id="UP000215914"/>
    </source>
</evidence>
<dbReference type="InterPro" id="IPR019024">
    <property type="entry name" value="RNase_H2_suB_wHTH"/>
</dbReference>
<keyword evidence="11" id="KW-1185">Reference proteome</keyword>
<dbReference type="GO" id="GO:0005654">
    <property type="term" value="C:nucleoplasm"/>
    <property type="evidence" value="ECO:0000318"/>
    <property type="project" value="GO_Central"/>
</dbReference>
<reference evidence="9 11" key="1">
    <citation type="journal article" date="2017" name="Nature">
        <title>The sunflower genome provides insights into oil metabolism, flowering and Asterid evolution.</title>
        <authorList>
            <person name="Badouin H."/>
            <person name="Gouzy J."/>
            <person name="Grassa C.J."/>
            <person name="Murat F."/>
            <person name="Staton S.E."/>
            <person name="Cottret L."/>
            <person name="Lelandais-Briere C."/>
            <person name="Owens G.L."/>
            <person name="Carrere S."/>
            <person name="Mayjonade B."/>
            <person name="Legrand L."/>
            <person name="Gill N."/>
            <person name="Kane N.C."/>
            <person name="Bowers J.E."/>
            <person name="Hubner S."/>
            <person name="Bellec A."/>
            <person name="Berard A."/>
            <person name="Berges H."/>
            <person name="Blanchet N."/>
            <person name="Boniface M.C."/>
            <person name="Brunel D."/>
            <person name="Catrice O."/>
            <person name="Chaidir N."/>
            <person name="Claudel C."/>
            <person name="Donnadieu C."/>
            <person name="Faraut T."/>
            <person name="Fievet G."/>
            <person name="Helmstetter N."/>
            <person name="King M."/>
            <person name="Knapp S.J."/>
            <person name="Lai Z."/>
            <person name="Le Paslier M.C."/>
            <person name="Lippi Y."/>
            <person name="Lorenzon L."/>
            <person name="Mandel J.R."/>
            <person name="Marage G."/>
            <person name="Marchand G."/>
            <person name="Marquand E."/>
            <person name="Bret-Mestries E."/>
            <person name="Morien E."/>
            <person name="Nambeesan S."/>
            <person name="Nguyen T."/>
            <person name="Pegot-Espagnet P."/>
            <person name="Pouilly N."/>
            <person name="Raftis F."/>
            <person name="Sallet E."/>
            <person name="Schiex T."/>
            <person name="Thomas J."/>
            <person name="Vandecasteele C."/>
            <person name="Vares D."/>
            <person name="Vear F."/>
            <person name="Vautrin S."/>
            <person name="Crespi M."/>
            <person name="Mangin B."/>
            <person name="Burke J.M."/>
            <person name="Salse J."/>
            <person name="Munos S."/>
            <person name="Vincourt P."/>
            <person name="Rieseberg L.H."/>
            <person name="Langlade N.B."/>
        </authorList>
    </citation>
    <scope>NUCLEOTIDE SEQUENCE [LARGE SCALE GENOMIC DNA]</scope>
    <source>
        <strain evidence="11">cv. SF193</strain>
        <tissue evidence="9">Leaves</tissue>
    </source>
</reference>
<evidence type="ECO:0000256" key="3">
    <source>
        <dbReference type="ARBA" id="ARBA00023242"/>
    </source>
</evidence>
<evidence type="ECO:0000313" key="10">
    <source>
        <dbReference type="EMBL" id="OTF94136.1"/>
    </source>
</evidence>
<dbReference type="Pfam" id="PF17745">
    <property type="entry name" value="Ydr279_N"/>
    <property type="match status" value="1"/>
</dbReference>
<dbReference type="Gene3D" id="2.20.25.530">
    <property type="match status" value="1"/>
</dbReference>
<dbReference type="Gramene" id="mRNA:HanXRQr2_Chr15g0677311">
    <property type="protein sequence ID" value="mRNA:HanXRQr2_Chr15g0677311"/>
    <property type="gene ID" value="HanXRQr2_Chr15g0677311"/>
</dbReference>
<dbReference type="Gene3D" id="1.10.20.120">
    <property type="match status" value="1"/>
</dbReference>
<feature type="domain" description="Rnh202 triple barrel" evidence="8">
    <location>
        <begin position="26"/>
        <end position="82"/>
    </location>
</feature>
<evidence type="ECO:0000259" key="8">
    <source>
        <dbReference type="Pfam" id="PF17745"/>
    </source>
</evidence>
<evidence type="ECO:0000256" key="6">
    <source>
        <dbReference type="SAM" id="MobiDB-lite"/>
    </source>
</evidence>
<evidence type="ECO:0000313" key="9">
    <source>
        <dbReference type="EMBL" id="KAF5763180.1"/>
    </source>
</evidence>
<organism evidence="10 11">
    <name type="scientific">Helianthus annuus</name>
    <name type="common">Common sunflower</name>
    <dbReference type="NCBI Taxonomy" id="4232"/>
    <lineage>
        <taxon>Eukaryota</taxon>
        <taxon>Viridiplantae</taxon>
        <taxon>Streptophyta</taxon>
        <taxon>Embryophyta</taxon>
        <taxon>Tracheophyta</taxon>
        <taxon>Spermatophyta</taxon>
        <taxon>Magnoliopsida</taxon>
        <taxon>eudicotyledons</taxon>
        <taxon>Gunneridae</taxon>
        <taxon>Pentapetalae</taxon>
        <taxon>asterids</taxon>
        <taxon>campanulids</taxon>
        <taxon>Asterales</taxon>
        <taxon>Asteraceae</taxon>
        <taxon>Asteroideae</taxon>
        <taxon>Heliantheae alliance</taxon>
        <taxon>Heliantheae</taxon>
        <taxon>Helianthus</taxon>
    </lineage>
</organism>
<dbReference type="Proteomes" id="UP000215914">
    <property type="component" value="Chromosome 15"/>
</dbReference>
<dbReference type="GO" id="GO:0032299">
    <property type="term" value="C:ribonuclease H2 complex"/>
    <property type="evidence" value="ECO:0000318"/>
    <property type="project" value="GO_Central"/>
</dbReference>
<dbReference type="Pfam" id="PF09468">
    <property type="entry name" value="RNase_H2-Ydr279"/>
    <property type="match status" value="1"/>
</dbReference>
<dbReference type="FunCoup" id="A0A251S5K7">
    <property type="interactions" value="2885"/>
</dbReference>
<evidence type="ECO:0000256" key="2">
    <source>
        <dbReference type="ARBA" id="ARBA00019062"/>
    </source>
</evidence>
<feature type="region of interest" description="Disordered" evidence="6">
    <location>
        <begin position="227"/>
        <end position="279"/>
    </location>
</feature>
<dbReference type="PANTHER" id="PTHR13383">
    <property type="entry name" value="RIBONUCLEASE H2 SUBUNIT B"/>
    <property type="match status" value="1"/>
</dbReference>
<comment type="function">
    <text evidence="4">Non catalytic subunit of RNase H2, an endonuclease that specifically degrades the RNA of RNA:DNA hybrids. Participates in DNA replication, possibly by mediating the removal of lagging-strand Okazaki fragment RNA primers during DNA replication. Mediates the excision of single ribonucleotides from DNA:RNA duplexes.</text>
</comment>
<sequence>MAWYDGLEETRVLVASSDSSATGDDTGRLLQLRHPKTGDSTSYLLINGDLQELNWFKQSYGSWFMGDYICEDGGLYTATPVDPVFILLPMFDQARMKNGNDPGKFRQLDEIIYIHDYPGYRCLSTIAESSMQIVCDFKEIGSTKFFRLNDSKVLAWMLCKVQQLKQTLVKLDKNYAARSEKEILADVVMILGEYLADDPWYKVLCDNLRLNMVEAVDVSDMKIDSVDTSTPSSFNPTVQEQTTNDKRVTRSAKPNKKAKVETNSHSIKDMFSRASRRGK</sequence>
<dbReference type="OrthoDB" id="29098at2759"/>
<feature type="domain" description="Ribonuclease H2 subunit B wHTH" evidence="7">
    <location>
        <begin position="85"/>
        <end position="168"/>
    </location>
</feature>
<dbReference type="AlphaFoldDB" id="A0A251S5K7"/>
<evidence type="ECO:0000256" key="1">
    <source>
        <dbReference type="ARBA" id="ARBA00004123"/>
    </source>
</evidence>
<dbReference type="PANTHER" id="PTHR13383:SF11">
    <property type="entry name" value="RIBONUCLEASE H2 SUBUNIT B"/>
    <property type="match status" value="1"/>
</dbReference>
<dbReference type="GO" id="GO:0006401">
    <property type="term" value="P:RNA catabolic process"/>
    <property type="evidence" value="ECO:0000318"/>
    <property type="project" value="GO_Central"/>
</dbReference>
<dbReference type="EMBL" id="CM007904">
    <property type="protein sequence ID" value="OTF94136.1"/>
    <property type="molecule type" value="Genomic_DNA"/>
</dbReference>
<dbReference type="InterPro" id="IPR040456">
    <property type="entry name" value="RNase_H2_suB"/>
</dbReference>
<evidence type="ECO:0000259" key="7">
    <source>
        <dbReference type="Pfam" id="PF09468"/>
    </source>
</evidence>
<dbReference type="FunFam" id="2.20.25.530:FF:000002">
    <property type="entry name" value="Ribonuclease H2 subunit B"/>
    <property type="match status" value="1"/>
</dbReference>
<name>A0A251S5K7_HELAN</name>
<dbReference type="EMBL" id="MNCJ02000330">
    <property type="protein sequence ID" value="KAF5763180.1"/>
    <property type="molecule type" value="Genomic_DNA"/>
</dbReference>
<dbReference type="InParanoid" id="A0A251S5K7"/>
<evidence type="ECO:0000256" key="4">
    <source>
        <dbReference type="ARBA" id="ARBA00024778"/>
    </source>
</evidence>
<feature type="compositionally biased region" description="Polar residues" evidence="6">
    <location>
        <begin position="227"/>
        <end position="242"/>
    </location>
</feature>
<accession>A0A251S5K7</accession>
<dbReference type="CDD" id="cd09270">
    <property type="entry name" value="RNase_H2-B"/>
    <property type="match status" value="1"/>
</dbReference>
<reference evidence="10" key="2">
    <citation type="submission" date="2017-02" db="EMBL/GenBank/DDBJ databases">
        <title>Sunflower complete genome.</title>
        <authorList>
            <person name="Langlade N."/>
            <person name="Munos S."/>
        </authorList>
    </citation>
    <scope>NUCLEOTIDE SEQUENCE [LARGE SCALE GENOMIC DNA]</scope>
    <source>
        <tissue evidence="10">Leaves</tissue>
    </source>
</reference>
<keyword evidence="3" id="KW-0539">Nucleus</keyword>
<evidence type="ECO:0000256" key="5">
    <source>
        <dbReference type="ARBA" id="ARBA00033464"/>
    </source>
</evidence>
<comment type="subcellular location">
    <subcellularLocation>
        <location evidence="1">Nucleus</location>
    </subcellularLocation>
</comment>
<gene>
    <name evidence="10" type="ORF">HannXRQ_Chr15g0468831</name>
    <name evidence="9" type="ORF">HanXRQr2_Chr15g0677311</name>
</gene>
<protein>
    <recommendedName>
        <fullName evidence="2">Ribonuclease H2 subunit B</fullName>
    </recommendedName>
    <alternativeName>
        <fullName evidence="5">Ribonuclease HI subunit B</fullName>
    </alternativeName>
</protein>
<reference evidence="9" key="3">
    <citation type="submission" date="2020-06" db="EMBL/GenBank/DDBJ databases">
        <title>Helianthus annuus Genome sequencing and assembly Release 2.</title>
        <authorList>
            <person name="Gouzy J."/>
            <person name="Langlade N."/>
            <person name="Munos S."/>
        </authorList>
    </citation>
    <scope>NUCLEOTIDE SEQUENCE</scope>
    <source>
        <tissue evidence="9">Leaves</tissue>
    </source>
</reference>
<dbReference type="OMA" id="QIHCGHS"/>
<dbReference type="InterPro" id="IPR041195">
    <property type="entry name" value="Rnh202_N"/>
</dbReference>